<evidence type="ECO:0000256" key="1">
    <source>
        <dbReference type="ARBA" id="ARBA00004651"/>
    </source>
</evidence>
<dbReference type="GO" id="GO:0022857">
    <property type="term" value="F:transmembrane transporter activity"/>
    <property type="evidence" value="ECO:0007669"/>
    <property type="project" value="InterPro"/>
</dbReference>
<keyword evidence="4 7" id="KW-1133">Transmembrane helix</keyword>
<keyword evidence="5 7" id="KW-0472">Membrane</keyword>
<dbReference type="Proteomes" id="UP000095705">
    <property type="component" value="Unassembled WGS sequence"/>
</dbReference>
<organism evidence="9 10">
    <name type="scientific">Streptomyces subrutilus</name>
    <dbReference type="NCBI Taxonomy" id="36818"/>
    <lineage>
        <taxon>Bacteria</taxon>
        <taxon>Bacillati</taxon>
        <taxon>Actinomycetota</taxon>
        <taxon>Actinomycetes</taxon>
        <taxon>Kitasatosporales</taxon>
        <taxon>Streptomycetaceae</taxon>
        <taxon>Streptomyces</taxon>
    </lineage>
</organism>
<evidence type="ECO:0000259" key="8">
    <source>
        <dbReference type="PROSITE" id="PS50850"/>
    </source>
</evidence>
<evidence type="ECO:0000313" key="9">
    <source>
        <dbReference type="EMBL" id="OEJ22393.1"/>
    </source>
</evidence>
<evidence type="ECO:0000256" key="3">
    <source>
        <dbReference type="ARBA" id="ARBA00022692"/>
    </source>
</evidence>
<feature type="transmembrane region" description="Helical" evidence="7">
    <location>
        <begin position="78"/>
        <end position="96"/>
    </location>
</feature>
<dbReference type="EMBL" id="MEHK01000002">
    <property type="protein sequence ID" value="OEJ22393.1"/>
    <property type="molecule type" value="Genomic_DNA"/>
</dbReference>
<evidence type="ECO:0000256" key="4">
    <source>
        <dbReference type="ARBA" id="ARBA00022989"/>
    </source>
</evidence>
<feature type="transmembrane region" description="Helical" evidence="7">
    <location>
        <begin position="371"/>
        <end position="392"/>
    </location>
</feature>
<feature type="transmembrane region" description="Helical" evidence="7">
    <location>
        <begin position="284"/>
        <end position="317"/>
    </location>
</feature>
<feature type="region of interest" description="Disordered" evidence="6">
    <location>
        <begin position="400"/>
        <end position="437"/>
    </location>
</feature>
<dbReference type="SUPFAM" id="SSF103473">
    <property type="entry name" value="MFS general substrate transporter"/>
    <property type="match status" value="1"/>
</dbReference>
<dbReference type="PANTHER" id="PTHR23513:SF6">
    <property type="entry name" value="MAJOR FACILITATOR SUPERFAMILY ASSOCIATED DOMAIN-CONTAINING PROTEIN"/>
    <property type="match status" value="1"/>
</dbReference>
<feature type="transmembrane region" description="Helical" evidence="7">
    <location>
        <begin position="337"/>
        <end position="359"/>
    </location>
</feature>
<dbReference type="GO" id="GO:0005886">
    <property type="term" value="C:plasma membrane"/>
    <property type="evidence" value="ECO:0007669"/>
    <property type="project" value="UniProtKB-SubCell"/>
</dbReference>
<sequence>MAAEPNLIRRHRLFRHFWLARSVSLIGDGAAMVALVLLVSRGEHAGTAVSLILLAESVPRFFGPLAGALADRMGVRRLLIGAELVQAAVFGVIVLARPDLALLVPLVAVAAAASTVFSAAGRTVVPRLVDEADLMPANAWMGTAFNLQAALGPVLGGVFTAWGSAYGALAINAGTFVLSALLLTRIPALEPLRTGERKSLLGDTVEGLKFVRHHRVARAIVLLLLLGLFFGSLDNLALVFLAEHSLNTGETGFGVLSASFGVAMVAASLWLVRAAESRSPVWVLLAGWFFTGLGLLLTAAAPVLFAAIAMQLIAGLGNGVANVGEETLLQKAVPGEVLGRVGGTLSSAAFFGSTAGYLAGSLLNPDGNPRLVFVIAGGGIFLALALCGPALLSARGALGSPPDGKPAADGPEDGGLPLSAVPPVASAQTIAPPGGTS</sequence>
<comment type="caution">
    <text evidence="9">The sequence shown here is derived from an EMBL/GenBank/DDBJ whole genome shotgun (WGS) entry which is preliminary data.</text>
</comment>
<dbReference type="AlphaFoldDB" id="A0A1E5P006"/>
<keyword evidence="2" id="KW-1003">Cell membrane</keyword>
<evidence type="ECO:0000256" key="2">
    <source>
        <dbReference type="ARBA" id="ARBA00022475"/>
    </source>
</evidence>
<keyword evidence="10" id="KW-1185">Reference proteome</keyword>
<dbReference type="PROSITE" id="PS50850">
    <property type="entry name" value="MFS"/>
    <property type="match status" value="1"/>
</dbReference>
<feature type="domain" description="Major facilitator superfamily (MFS) profile" evidence="8">
    <location>
        <begin position="215"/>
        <end position="437"/>
    </location>
</feature>
<evidence type="ECO:0000313" key="10">
    <source>
        <dbReference type="Proteomes" id="UP000095705"/>
    </source>
</evidence>
<feature type="transmembrane region" description="Helical" evidence="7">
    <location>
        <begin position="18"/>
        <end position="39"/>
    </location>
</feature>
<keyword evidence="3 7" id="KW-0812">Transmembrane</keyword>
<evidence type="ECO:0000256" key="6">
    <source>
        <dbReference type="SAM" id="MobiDB-lite"/>
    </source>
</evidence>
<dbReference type="RefSeq" id="WP_069924443.1">
    <property type="nucleotide sequence ID" value="NZ_MEHK01000002.1"/>
</dbReference>
<dbReference type="Gene3D" id="1.20.1250.20">
    <property type="entry name" value="MFS general substrate transporter like domains"/>
    <property type="match status" value="1"/>
</dbReference>
<reference evidence="9 10" key="1">
    <citation type="submission" date="2016-08" db="EMBL/GenBank/DDBJ databases">
        <title>The complete genome of Streptomyces subrutilus 10-1-1.</title>
        <authorList>
            <person name="Chen X."/>
        </authorList>
    </citation>
    <scope>NUCLEOTIDE SEQUENCE [LARGE SCALE GENOMIC DNA]</scope>
    <source>
        <strain evidence="9 10">10-1-1</strain>
    </source>
</reference>
<dbReference type="PANTHER" id="PTHR23513">
    <property type="entry name" value="INTEGRAL MEMBRANE EFFLUX PROTEIN-RELATED"/>
    <property type="match status" value="1"/>
</dbReference>
<dbReference type="PRINTS" id="PR01988">
    <property type="entry name" value="EXPORTERBACE"/>
</dbReference>
<dbReference type="InterPro" id="IPR036259">
    <property type="entry name" value="MFS_trans_sf"/>
</dbReference>
<feature type="transmembrane region" description="Helical" evidence="7">
    <location>
        <begin position="253"/>
        <end position="272"/>
    </location>
</feature>
<dbReference type="InterPro" id="IPR011701">
    <property type="entry name" value="MFS"/>
</dbReference>
<gene>
    <name evidence="9" type="ORF">BGK67_33120</name>
</gene>
<feature type="transmembrane region" description="Helical" evidence="7">
    <location>
        <begin position="219"/>
        <end position="241"/>
    </location>
</feature>
<dbReference type="InterPro" id="IPR020846">
    <property type="entry name" value="MFS_dom"/>
</dbReference>
<evidence type="ECO:0000256" key="7">
    <source>
        <dbReference type="SAM" id="Phobius"/>
    </source>
</evidence>
<feature type="transmembrane region" description="Helical" evidence="7">
    <location>
        <begin position="165"/>
        <end position="183"/>
    </location>
</feature>
<evidence type="ECO:0000256" key="5">
    <source>
        <dbReference type="ARBA" id="ARBA00023136"/>
    </source>
</evidence>
<dbReference type="InterPro" id="IPR022324">
    <property type="entry name" value="Bacilysin_exporter_BacE_put"/>
</dbReference>
<name>A0A1E5P006_9ACTN</name>
<dbReference type="CDD" id="cd06173">
    <property type="entry name" value="MFS_MefA_like"/>
    <property type="match status" value="1"/>
</dbReference>
<comment type="subcellular location">
    <subcellularLocation>
        <location evidence="1">Cell membrane</location>
        <topology evidence="1">Multi-pass membrane protein</topology>
    </subcellularLocation>
</comment>
<accession>A0A1E5P006</accession>
<proteinExistence type="predicted"/>
<dbReference type="Pfam" id="PF07690">
    <property type="entry name" value="MFS_1"/>
    <property type="match status" value="2"/>
</dbReference>
<feature type="transmembrane region" description="Helical" evidence="7">
    <location>
        <begin position="102"/>
        <end position="125"/>
    </location>
</feature>
<protein>
    <recommendedName>
        <fullName evidence="8">Major facilitator superfamily (MFS) profile domain-containing protein</fullName>
    </recommendedName>
</protein>
<dbReference type="STRING" id="36818.BGK67_33120"/>